<proteinExistence type="inferred from homology"/>
<accession>A0ABR2IBX5</accession>
<dbReference type="PRINTS" id="PR00412">
    <property type="entry name" value="EPOXHYDRLASE"/>
</dbReference>
<dbReference type="EMBL" id="JAPCWZ010000006">
    <property type="protein sequence ID" value="KAK8860134.1"/>
    <property type="molecule type" value="Genomic_DNA"/>
</dbReference>
<dbReference type="PANTHER" id="PTHR43329">
    <property type="entry name" value="EPOXIDE HYDROLASE"/>
    <property type="match status" value="1"/>
</dbReference>
<protein>
    <submittedName>
        <fullName evidence="4">Alpha/Beta hydrolase protein</fullName>
    </submittedName>
</protein>
<feature type="domain" description="AB hydrolase-1" evidence="3">
    <location>
        <begin position="120"/>
        <end position="248"/>
    </location>
</feature>
<dbReference type="Proteomes" id="UP001390339">
    <property type="component" value="Unassembled WGS sequence"/>
</dbReference>
<comment type="caution">
    <text evidence="4">The sequence shown here is derived from an EMBL/GenBank/DDBJ whole genome shotgun (WGS) entry which is preliminary data.</text>
</comment>
<dbReference type="GO" id="GO:0016787">
    <property type="term" value="F:hydrolase activity"/>
    <property type="evidence" value="ECO:0007669"/>
    <property type="project" value="UniProtKB-KW"/>
</dbReference>
<dbReference type="Pfam" id="PF00561">
    <property type="entry name" value="Abhydrolase_1"/>
    <property type="match status" value="1"/>
</dbReference>
<keyword evidence="1 4" id="KW-0378">Hydrolase</keyword>
<evidence type="ECO:0000256" key="2">
    <source>
        <dbReference type="ARBA" id="ARBA00038334"/>
    </source>
</evidence>
<keyword evidence="5" id="KW-1185">Reference proteome</keyword>
<dbReference type="InterPro" id="IPR000639">
    <property type="entry name" value="Epox_hydrolase-like"/>
</dbReference>
<name>A0ABR2IBX5_9PEZI</name>
<dbReference type="InterPro" id="IPR029058">
    <property type="entry name" value="AB_hydrolase_fold"/>
</dbReference>
<reference evidence="4 5" key="1">
    <citation type="journal article" date="2024" name="IMA Fungus">
        <title>Apiospora arundinis, a panoply of carbohydrate-active enzymes and secondary metabolites.</title>
        <authorList>
            <person name="Sorensen T."/>
            <person name="Petersen C."/>
            <person name="Muurmann A.T."/>
            <person name="Christiansen J.V."/>
            <person name="Brundto M.L."/>
            <person name="Overgaard C.K."/>
            <person name="Boysen A.T."/>
            <person name="Wollenberg R.D."/>
            <person name="Larsen T.O."/>
            <person name="Sorensen J.L."/>
            <person name="Nielsen K.L."/>
            <person name="Sondergaard T.E."/>
        </authorList>
    </citation>
    <scope>NUCLEOTIDE SEQUENCE [LARGE SCALE GENOMIC DNA]</scope>
    <source>
        <strain evidence="4 5">AAU 773</strain>
    </source>
</reference>
<organism evidence="4 5">
    <name type="scientific">Apiospora arundinis</name>
    <dbReference type="NCBI Taxonomy" id="335852"/>
    <lineage>
        <taxon>Eukaryota</taxon>
        <taxon>Fungi</taxon>
        <taxon>Dikarya</taxon>
        <taxon>Ascomycota</taxon>
        <taxon>Pezizomycotina</taxon>
        <taxon>Sordariomycetes</taxon>
        <taxon>Xylariomycetidae</taxon>
        <taxon>Amphisphaeriales</taxon>
        <taxon>Apiosporaceae</taxon>
        <taxon>Apiospora</taxon>
    </lineage>
</organism>
<evidence type="ECO:0000313" key="5">
    <source>
        <dbReference type="Proteomes" id="UP001390339"/>
    </source>
</evidence>
<evidence type="ECO:0000256" key="1">
    <source>
        <dbReference type="ARBA" id="ARBA00022801"/>
    </source>
</evidence>
<dbReference type="InterPro" id="IPR000073">
    <property type="entry name" value="AB_hydrolase_1"/>
</dbReference>
<evidence type="ECO:0000259" key="3">
    <source>
        <dbReference type="Pfam" id="PF00561"/>
    </source>
</evidence>
<gene>
    <name evidence="4" type="ORF">PGQ11_010868</name>
</gene>
<sequence>MLVRQTSVVYSGPRILPPFRHTNSHRPFIPCFFSLPTRGQLNQHNSSTARVSKRTRGRRTQLSSHTTFGTDGYSPTPAFIMGVDHLVPNDPRVEHKFTKINDKITYHYMLAKPQGTPVATVVLIHGWPDLGMGWRFQVPMLLSMGLQVIVPDMLGYGQTSAPESHEEYTMKKMTSHIAQVIKDVTDQPIILGGHDWGGFFIWRMTMYYPEMIRAVFSLCVPYIPPMPAVETLDDFAARQTNFGYQKQLASGVAEKIIHETPDGISHFLNGMYGGRTPAGGVVFTPQEGVLKDNLPEIGQNPMVPKEMVDFYVQEYSRNGFHGPCNWYRVRELNMQDELPLAADAMTTKFKQPAMIVMSGKDTVLLPEYARGQERFFERELKSELVEEAGHWVAFQCPEAANKHIGDFVKSVLAESKL</sequence>
<dbReference type="Gene3D" id="3.40.50.1820">
    <property type="entry name" value="alpha/beta hydrolase"/>
    <property type="match status" value="1"/>
</dbReference>
<evidence type="ECO:0000313" key="4">
    <source>
        <dbReference type="EMBL" id="KAK8860134.1"/>
    </source>
</evidence>
<comment type="similarity">
    <text evidence="2">Belongs to the AB hydrolase superfamily. Epoxide hydrolase family.</text>
</comment>
<dbReference type="SUPFAM" id="SSF53474">
    <property type="entry name" value="alpha/beta-Hydrolases"/>
    <property type="match status" value="1"/>
</dbReference>